<dbReference type="PROSITE" id="PS51123">
    <property type="entry name" value="OMPA_2"/>
    <property type="match status" value="1"/>
</dbReference>
<accession>A0AAW6RMC8</accession>
<feature type="signal peptide" evidence="6">
    <location>
        <begin position="1"/>
        <end position="23"/>
    </location>
</feature>
<organism evidence="8 9">
    <name type="scientific">Ottowia cancrivicina</name>
    <dbReference type="NCBI Taxonomy" id="3040346"/>
    <lineage>
        <taxon>Bacteria</taxon>
        <taxon>Pseudomonadati</taxon>
        <taxon>Pseudomonadota</taxon>
        <taxon>Betaproteobacteria</taxon>
        <taxon>Burkholderiales</taxon>
        <taxon>Comamonadaceae</taxon>
        <taxon>Ottowia</taxon>
    </lineage>
</organism>
<evidence type="ECO:0000256" key="4">
    <source>
        <dbReference type="PROSITE-ProRule" id="PRU00473"/>
    </source>
</evidence>
<dbReference type="EMBL" id="JARVII010000012">
    <property type="protein sequence ID" value="MDG9699501.1"/>
    <property type="molecule type" value="Genomic_DNA"/>
</dbReference>
<evidence type="ECO:0000256" key="3">
    <source>
        <dbReference type="ARBA" id="ARBA00023237"/>
    </source>
</evidence>
<dbReference type="InterPro" id="IPR036737">
    <property type="entry name" value="OmpA-like_sf"/>
</dbReference>
<dbReference type="GO" id="GO:0009279">
    <property type="term" value="C:cell outer membrane"/>
    <property type="evidence" value="ECO:0007669"/>
    <property type="project" value="UniProtKB-SubCell"/>
</dbReference>
<dbReference type="InterPro" id="IPR006665">
    <property type="entry name" value="OmpA-like"/>
</dbReference>
<proteinExistence type="predicted"/>
<dbReference type="SUPFAM" id="SSF103088">
    <property type="entry name" value="OmpA-like"/>
    <property type="match status" value="1"/>
</dbReference>
<dbReference type="Pfam" id="PF00691">
    <property type="entry name" value="OmpA"/>
    <property type="match status" value="1"/>
</dbReference>
<dbReference type="InterPro" id="IPR027367">
    <property type="entry name" value="Gly-zipper_YMGG"/>
</dbReference>
<reference evidence="8 9" key="1">
    <citation type="submission" date="2023-04" db="EMBL/GenBank/DDBJ databases">
        <title>Ottowia paracancer sp. nov., isolated from human stomach.</title>
        <authorList>
            <person name="Song Y."/>
        </authorList>
    </citation>
    <scope>NUCLEOTIDE SEQUENCE [LARGE SCALE GENOMIC DNA]</scope>
    <source>
        <strain evidence="8 9">10c7w1</strain>
    </source>
</reference>
<evidence type="ECO:0000313" key="9">
    <source>
        <dbReference type="Proteomes" id="UP001237156"/>
    </source>
</evidence>
<keyword evidence="2 4" id="KW-0472">Membrane</keyword>
<evidence type="ECO:0000313" key="8">
    <source>
        <dbReference type="EMBL" id="MDG9699501.1"/>
    </source>
</evidence>
<feature type="chain" id="PRO_5043622217" evidence="6">
    <location>
        <begin position="24"/>
        <end position="244"/>
    </location>
</feature>
<feature type="compositionally biased region" description="Low complexity" evidence="5">
    <location>
        <begin position="213"/>
        <end position="235"/>
    </location>
</feature>
<feature type="domain" description="OmpA-like" evidence="7">
    <location>
        <begin position="96"/>
        <end position="213"/>
    </location>
</feature>
<name>A0AAW6RMC8_9BURK</name>
<dbReference type="PANTHER" id="PTHR30329">
    <property type="entry name" value="STATOR ELEMENT OF FLAGELLAR MOTOR COMPLEX"/>
    <property type="match status" value="1"/>
</dbReference>
<dbReference type="Pfam" id="PF13441">
    <property type="entry name" value="Gly-zipper_YMGG"/>
    <property type="match status" value="1"/>
</dbReference>
<comment type="subcellular location">
    <subcellularLocation>
        <location evidence="1">Cell outer membrane</location>
    </subcellularLocation>
</comment>
<dbReference type="RefSeq" id="WP_279524398.1">
    <property type="nucleotide sequence ID" value="NZ_JARVII010000012.1"/>
</dbReference>
<dbReference type="PRINTS" id="PR01023">
    <property type="entry name" value="NAFLGMOTY"/>
</dbReference>
<evidence type="ECO:0000256" key="1">
    <source>
        <dbReference type="ARBA" id="ARBA00004442"/>
    </source>
</evidence>
<sequence length="244" mass="25421">MTSSPSPCAARLLAAACTAAVLAGCANVTEGQRNVMIGTGVGAAAGGLIGDGRGAAIGAAVGALGTYAWTQYMENKRRDMERVTAGTGVRVEQTADNQLKLSVPSDISFATNSAQIVSGLRPVLDTFANGLSQQPGLEIVIVGHADSSGNDAINDPLARNRAASVRDYLVSRGVSSARIQTEGRGSREPIASNATAEGRARNRRVEIFLAERAQQQPAYQQPTHQQPAYQQQPGYSTPVGTPMN</sequence>
<evidence type="ECO:0000256" key="6">
    <source>
        <dbReference type="SAM" id="SignalP"/>
    </source>
</evidence>
<dbReference type="Proteomes" id="UP001237156">
    <property type="component" value="Unassembled WGS sequence"/>
</dbReference>
<keyword evidence="6" id="KW-0732">Signal</keyword>
<keyword evidence="3" id="KW-0998">Cell outer membrane</keyword>
<feature type="region of interest" description="Disordered" evidence="5">
    <location>
        <begin position="211"/>
        <end position="244"/>
    </location>
</feature>
<dbReference type="PRINTS" id="PR01021">
    <property type="entry name" value="OMPADOMAIN"/>
</dbReference>
<dbReference type="PANTHER" id="PTHR30329:SF21">
    <property type="entry name" value="LIPOPROTEIN YIAD-RELATED"/>
    <property type="match status" value="1"/>
</dbReference>
<keyword evidence="9" id="KW-1185">Reference proteome</keyword>
<evidence type="ECO:0000259" key="7">
    <source>
        <dbReference type="PROSITE" id="PS51123"/>
    </source>
</evidence>
<dbReference type="InterPro" id="IPR050330">
    <property type="entry name" value="Bact_OuterMem_StrucFunc"/>
</dbReference>
<evidence type="ECO:0000256" key="2">
    <source>
        <dbReference type="ARBA" id="ARBA00023136"/>
    </source>
</evidence>
<dbReference type="Gene3D" id="3.30.1330.60">
    <property type="entry name" value="OmpA-like domain"/>
    <property type="match status" value="1"/>
</dbReference>
<comment type="caution">
    <text evidence="8">The sequence shown here is derived from an EMBL/GenBank/DDBJ whole genome shotgun (WGS) entry which is preliminary data.</text>
</comment>
<evidence type="ECO:0000256" key="5">
    <source>
        <dbReference type="SAM" id="MobiDB-lite"/>
    </source>
</evidence>
<gene>
    <name evidence="8" type="ORF">QB898_07225</name>
</gene>
<dbReference type="CDD" id="cd07185">
    <property type="entry name" value="OmpA_C-like"/>
    <property type="match status" value="1"/>
</dbReference>
<dbReference type="InterPro" id="IPR006664">
    <property type="entry name" value="OMP_bac"/>
</dbReference>
<dbReference type="AlphaFoldDB" id="A0AAW6RMC8"/>
<protein>
    <submittedName>
        <fullName evidence="8">OmpA family protein</fullName>
    </submittedName>
</protein>